<keyword evidence="5" id="KW-0539">Nucleus</keyword>
<reference evidence="6" key="1">
    <citation type="submission" date="2018-11" db="EMBL/GenBank/DDBJ databases">
        <authorList>
            <consortium name="Genoscope - CEA"/>
            <person name="William W."/>
        </authorList>
    </citation>
    <scope>NUCLEOTIDE SEQUENCE</scope>
</reference>
<dbReference type="InterPro" id="IPR002848">
    <property type="entry name" value="Translin_fam"/>
</dbReference>
<dbReference type="GO" id="GO:0005737">
    <property type="term" value="C:cytoplasm"/>
    <property type="evidence" value="ECO:0007669"/>
    <property type="project" value="UniProtKB-SubCell"/>
</dbReference>
<sequence length="343" mass="39436">MLRCSSAFQRVASLIFMAPKLKPQRLHQIAETGAEQLYNAPIPMTMTTESSVKDAFSLYADYLNNFVSLLPSIPCRKARCFMGFCLRLGIESYRRSKVEMYENEKRERVVKASRDITMNSKKVIFQVHRLSKDNKEEVLEKAWKDLEAVREQHFARLMKELQGTDFWKLRRAYSPGLADLTGELMRMAIGSLSDGEVEFAQRICQFVRQIHRELLLLALAFMCVDQSIFRCLEMMHQRPSYWEIRRGMVQEAENSSGAIGAMLSADAATDCGLRFIYVQFREENVRGNKSRRDECAHEHKNESGTGKPTVIELLWKFYNPDEVITFDGFESAGMATAATRYGL</sequence>
<name>A0A3P6DZT2_BRAOL</name>
<proteinExistence type="inferred from homology"/>
<dbReference type="SUPFAM" id="SSF74784">
    <property type="entry name" value="Translin"/>
    <property type="match status" value="1"/>
</dbReference>
<evidence type="ECO:0000313" key="6">
    <source>
        <dbReference type="EMBL" id="VDD32548.1"/>
    </source>
</evidence>
<dbReference type="CDD" id="cd14820">
    <property type="entry name" value="TRAX"/>
    <property type="match status" value="1"/>
</dbReference>
<dbReference type="InterPro" id="IPR036081">
    <property type="entry name" value="Translin_sf"/>
</dbReference>
<gene>
    <name evidence="6" type="ORF">BOLC9T57871H</name>
</gene>
<dbReference type="GO" id="GO:0043565">
    <property type="term" value="F:sequence-specific DNA binding"/>
    <property type="evidence" value="ECO:0007669"/>
    <property type="project" value="InterPro"/>
</dbReference>
<evidence type="ECO:0000256" key="3">
    <source>
        <dbReference type="ARBA" id="ARBA00005902"/>
    </source>
</evidence>
<dbReference type="Gene3D" id="1.20.58.200">
    <property type="entry name" value="Translin, domain 2"/>
    <property type="match status" value="1"/>
</dbReference>
<comment type="similarity">
    <text evidence="3">Belongs to the translin family.</text>
</comment>
<dbReference type="InterPro" id="IPR016069">
    <property type="entry name" value="Translin_C"/>
</dbReference>
<dbReference type="Pfam" id="PF01997">
    <property type="entry name" value="Translin"/>
    <property type="match status" value="1"/>
</dbReference>
<organism evidence="6">
    <name type="scientific">Brassica oleracea</name>
    <name type="common">Wild cabbage</name>
    <dbReference type="NCBI Taxonomy" id="3712"/>
    <lineage>
        <taxon>Eukaryota</taxon>
        <taxon>Viridiplantae</taxon>
        <taxon>Streptophyta</taxon>
        <taxon>Embryophyta</taxon>
        <taxon>Tracheophyta</taxon>
        <taxon>Spermatophyta</taxon>
        <taxon>Magnoliopsida</taxon>
        <taxon>eudicotyledons</taxon>
        <taxon>Gunneridae</taxon>
        <taxon>Pentapetalae</taxon>
        <taxon>rosids</taxon>
        <taxon>malvids</taxon>
        <taxon>Brassicales</taxon>
        <taxon>Brassicaceae</taxon>
        <taxon>Brassiceae</taxon>
        <taxon>Brassica</taxon>
    </lineage>
</organism>
<dbReference type="GO" id="GO:0005634">
    <property type="term" value="C:nucleus"/>
    <property type="evidence" value="ECO:0007669"/>
    <property type="project" value="UniProtKB-SubCell"/>
</dbReference>
<evidence type="ECO:0000256" key="5">
    <source>
        <dbReference type="ARBA" id="ARBA00023242"/>
    </source>
</evidence>
<accession>A0A3P6DZT2</accession>
<evidence type="ECO:0000256" key="1">
    <source>
        <dbReference type="ARBA" id="ARBA00004123"/>
    </source>
</evidence>
<dbReference type="AlphaFoldDB" id="A0A3P6DZT2"/>
<evidence type="ECO:0000256" key="2">
    <source>
        <dbReference type="ARBA" id="ARBA00004496"/>
    </source>
</evidence>
<dbReference type="InterPro" id="IPR016068">
    <property type="entry name" value="Translin_N"/>
</dbReference>
<evidence type="ECO:0000256" key="4">
    <source>
        <dbReference type="ARBA" id="ARBA00022490"/>
    </source>
</evidence>
<dbReference type="EMBL" id="LR031875">
    <property type="protein sequence ID" value="VDD32548.1"/>
    <property type="molecule type" value="Genomic_DNA"/>
</dbReference>
<protein>
    <submittedName>
        <fullName evidence="6">Uncharacterized protein</fullName>
    </submittedName>
</protein>
<dbReference type="PANTHER" id="PTHR10741">
    <property type="entry name" value="TRANSLIN AND TRANSLIN ASSOCIATED PROTEIN X"/>
    <property type="match status" value="1"/>
</dbReference>
<comment type="subcellular location">
    <subcellularLocation>
        <location evidence="2">Cytoplasm</location>
    </subcellularLocation>
    <subcellularLocation>
        <location evidence="1">Nucleus</location>
    </subcellularLocation>
</comment>
<keyword evidence="4" id="KW-0963">Cytoplasm</keyword>
<dbReference type="Gene3D" id="1.20.58.190">
    <property type="entry name" value="Translin, domain 1"/>
    <property type="match status" value="1"/>
</dbReference>